<gene>
    <name evidence="3" type="ORF">GJ654_02160</name>
</gene>
<evidence type="ECO:0000313" key="4">
    <source>
        <dbReference type="Proteomes" id="UP000439113"/>
    </source>
</evidence>
<dbReference type="PANTHER" id="PTHR12697:SF5">
    <property type="entry name" value="DEOXYHYPUSINE HYDROXYLASE"/>
    <property type="match status" value="1"/>
</dbReference>
<proteinExistence type="predicted"/>
<protein>
    <submittedName>
        <fullName evidence="3">HEAT repeat domain-containing protein</fullName>
    </submittedName>
</protein>
<dbReference type="PANTHER" id="PTHR12697">
    <property type="entry name" value="PBS LYASE HEAT-LIKE PROTEIN"/>
    <property type="match status" value="1"/>
</dbReference>
<accession>A0A6N8DLZ3</accession>
<feature type="region of interest" description="Disordered" evidence="2">
    <location>
        <begin position="1"/>
        <end position="27"/>
    </location>
</feature>
<dbReference type="Pfam" id="PF13646">
    <property type="entry name" value="HEAT_2"/>
    <property type="match status" value="1"/>
</dbReference>
<comment type="function">
    <text evidence="1">Catalyzes the hydroxylation of the N(6)-(4-aminobutyl)-L-lysine intermediate produced by deoxyhypusine synthase/DHPS on a critical lysine of the eukaryotic translation initiation factor 5A/eIF-5A. This is the second step of the post-translational modification of that lysine into an unusual amino acid residue named hypusine. Hypusination is unique to mature eIF-5A factor and is essential for its function.</text>
</comment>
<organism evidence="3 4">
    <name type="scientific">Rhodoblastus acidophilus</name>
    <name type="common">Rhodopseudomonas acidophila</name>
    <dbReference type="NCBI Taxonomy" id="1074"/>
    <lineage>
        <taxon>Bacteria</taxon>
        <taxon>Pseudomonadati</taxon>
        <taxon>Pseudomonadota</taxon>
        <taxon>Alphaproteobacteria</taxon>
        <taxon>Hyphomicrobiales</taxon>
        <taxon>Rhodoblastaceae</taxon>
        <taxon>Rhodoblastus</taxon>
    </lineage>
</organism>
<dbReference type="InterPro" id="IPR016024">
    <property type="entry name" value="ARM-type_fold"/>
</dbReference>
<comment type="caution">
    <text evidence="3">The sequence shown here is derived from an EMBL/GenBank/DDBJ whole genome shotgun (WGS) entry which is preliminary data.</text>
</comment>
<dbReference type="SUPFAM" id="SSF48371">
    <property type="entry name" value="ARM repeat"/>
    <property type="match status" value="1"/>
</dbReference>
<dbReference type="InterPro" id="IPR021133">
    <property type="entry name" value="HEAT_type_2"/>
</dbReference>
<evidence type="ECO:0000256" key="1">
    <source>
        <dbReference type="ARBA" id="ARBA00045876"/>
    </source>
</evidence>
<dbReference type="AlphaFoldDB" id="A0A6N8DLZ3"/>
<dbReference type="GO" id="GO:0016491">
    <property type="term" value="F:oxidoreductase activity"/>
    <property type="evidence" value="ECO:0007669"/>
    <property type="project" value="TreeGrafter"/>
</dbReference>
<sequence>MLVKAGNRREAGPDESASEESVSDPVRDLVAGADAATRRRAAQNLRETPERIDLLCERLGEEPDASVRAAILISLLRMKSLAVAAGLVGHLRSENAALRSEVMEALQDMPDDVEPVLERLLEDPDSDVRIFVANILNGLAHPRAPKLLARLIARDPHVNVCMAALDGLMEIGDPSMTAAIADLPRRFPEPFVAFAATAALKRLKG</sequence>
<reference evidence="3 4" key="1">
    <citation type="submission" date="2019-11" db="EMBL/GenBank/DDBJ databases">
        <title>Whole-genome sequence of a Rhodoblastus acidophilus DSM 142.</title>
        <authorList>
            <person name="Kyndt J.A."/>
            <person name="Meyer T.E."/>
        </authorList>
    </citation>
    <scope>NUCLEOTIDE SEQUENCE [LARGE SCALE GENOMIC DNA]</scope>
    <source>
        <strain evidence="3 4">DSM 142</strain>
    </source>
</reference>
<dbReference type="PROSITE" id="PS50077">
    <property type="entry name" value="HEAT_REPEAT"/>
    <property type="match status" value="1"/>
</dbReference>
<dbReference type="OrthoDB" id="7359267at2"/>
<evidence type="ECO:0000256" key="2">
    <source>
        <dbReference type="SAM" id="MobiDB-lite"/>
    </source>
</evidence>
<evidence type="ECO:0000313" key="3">
    <source>
        <dbReference type="EMBL" id="MTV29794.1"/>
    </source>
</evidence>
<name>A0A6N8DLZ3_RHOAC</name>
<dbReference type="Proteomes" id="UP000439113">
    <property type="component" value="Unassembled WGS sequence"/>
</dbReference>
<dbReference type="Gene3D" id="1.25.10.10">
    <property type="entry name" value="Leucine-rich Repeat Variant"/>
    <property type="match status" value="1"/>
</dbReference>
<dbReference type="InterPro" id="IPR011989">
    <property type="entry name" value="ARM-like"/>
</dbReference>
<dbReference type="EMBL" id="WNKS01000001">
    <property type="protein sequence ID" value="MTV29794.1"/>
    <property type="molecule type" value="Genomic_DNA"/>
</dbReference>